<proteinExistence type="predicted"/>
<organism evidence="1">
    <name type="scientific">uncultured Pleomorphomonas sp</name>
    <dbReference type="NCBI Taxonomy" id="442121"/>
    <lineage>
        <taxon>Bacteria</taxon>
        <taxon>Pseudomonadati</taxon>
        <taxon>Pseudomonadota</taxon>
        <taxon>Alphaproteobacteria</taxon>
        <taxon>Hyphomicrobiales</taxon>
        <taxon>Pleomorphomonadaceae</taxon>
        <taxon>Pleomorphomonas</taxon>
        <taxon>environmental samples</taxon>
    </lineage>
</organism>
<dbReference type="AlphaFoldDB" id="A0A212L2K0"/>
<dbReference type="EMBL" id="FMJD01000002">
    <property type="protein sequence ID" value="SCM71781.1"/>
    <property type="molecule type" value="Genomic_DNA"/>
</dbReference>
<evidence type="ECO:0000313" key="1">
    <source>
        <dbReference type="EMBL" id="SCM71781.1"/>
    </source>
</evidence>
<protein>
    <submittedName>
        <fullName evidence="1">Uncharacterized protein</fullName>
    </submittedName>
</protein>
<gene>
    <name evidence="1" type="ORF">KL86PLE_100336</name>
</gene>
<sequence>MQYSDLAYARLRNFNYLMDIATVFQAEFFELAREFAPGTDVSIYVFVFIDELSFSAKAEDLGKNGGNRRYSAPKPMAPYIHLALF</sequence>
<reference evidence="1" key="1">
    <citation type="submission" date="2016-08" db="EMBL/GenBank/DDBJ databases">
        <authorList>
            <person name="Seilhamer J.J."/>
        </authorList>
    </citation>
    <scope>NUCLEOTIDE SEQUENCE</scope>
    <source>
        <strain evidence="1">86</strain>
    </source>
</reference>
<accession>A0A212L2K0</accession>
<name>A0A212L2K0_9HYPH</name>